<dbReference type="Proteomes" id="UP000008387">
    <property type="component" value="Chromosome"/>
</dbReference>
<dbReference type="AlphaFoldDB" id="F8KPT3"/>
<name>F8KPT3_HELBC</name>
<dbReference type="STRING" id="1002804.HBZC1_18390"/>
<gene>
    <name evidence="1" type="ordered locus">HBZC1_18390</name>
</gene>
<reference evidence="1 2" key="1">
    <citation type="journal article" date="2011" name="J. Bacteriol.">
        <title>Genome sequence of Helicobacter bizzozeronii strain CIII-1, an isolate from human gastric mucosa.</title>
        <authorList>
            <person name="Schott T."/>
            <person name="Rossi M."/>
            <person name="Hanninen M.L."/>
        </authorList>
    </citation>
    <scope>NUCLEOTIDE SEQUENCE [LARGE SCALE GENOMIC DNA]</scope>
    <source>
        <strain evidence="1 2">CIII-1</strain>
    </source>
</reference>
<organism evidence="1 2">
    <name type="scientific">Helicobacter bizzozeronii (strain CIII-1)</name>
    <dbReference type="NCBI Taxonomy" id="1002804"/>
    <lineage>
        <taxon>Bacteria</taxon>
        <taxon>Pseudomonadati</taxon>
        <taxon>Campylobacterota</taxon>
        <taxon>Epsilonproteobacteria</taxon>
        <taxon>Campylobacterales</taxon>
        <taxon>Helicobacteraceae</taxon>
        <taxon>Helicobacter</taxon>
    </lineage>
</organism>
<protein>
    <submittedName>
        <fullName evidence="1">Uncharacterized protein</fullName>
    </submittedName>
</protein>
<dbReference type="EMBL" id="FR871757">
    <property type="protein sequence ID" value="CCB80825.1"/>
    <property type="molecule type" value="Genomic_DNA"/>
</dbReference>
<evidence type="ECO:0000313" key="2">
    <source>
        <dbReference type="Proteomes" id="UP000008387"/>
    </source>
</evidence>
<evidence type="ECO:0000313" key="1">
    <source>
        <dbReference type="EMBL" id="CCB80825.1"/>
    </source>
</evidence>
<dbReference type="RefSeq" id="WP_013891196.1">
    <property type="nucleotide sequence ID" value="NC_015674.1"/>
</dbReference>
<dbReference type="HOGENOM" id="CLU_1515890_0_0_7"/>
<dbReference type="KEGG" id="hbi:HBZC1_18390"/>
<sequence>MKKLAFVLAFWGFLGLDAKPFYTTYSQDIEIEGQRYTLVSQTSRDTPQGKPTTTCLKIERNGQILHAQFCMEAVGKADFAYKKNYVTLEFSGSLSEQVNRELYLTFKVVNGVFYLHQYSQQNYTYDAQGVKKILKTQIIYRQNRDDPHGENPITLDSLDGAYQDKLFAQCKENGYCM</sequence>
<proteinExistence type="predicted"/>
<accession>F8KPT3</accession>
<keyword evidence="2" id="KW-1185">Reference proteome</keyword>